<dbReference type="AlphaFoldDB" id="A0A5C5X659"/>
<comment type="caution">
    <text evidence="1">The sequence shown here is derived from an EMBL/GenBank/DDBJ whole genome shotgun (WGS) entry which is preliminary data.</text>
</comment>
<gene>
    <name evidence="1" type="ORF">KOR42_15000</name>
</gene>
<dbReference type="EMBL" id="SIHI01000001">
    <property type="protein sequence ID" value="TWT58129.1"/>
    <property type="molecule type" value="Genomic_DNA"/>
</dbReference>
<organism evidence="1 2">
    <name type="scientific">Thalassoglobus neptunius</name>
    <dbReference type="NCBI Taxonomy" id="1938619"/>
    <lineage>
        <taxon>Bacteria</taxon>
        <taxon>Pseudomonadati</taxon>
        <taxon>Planctomycetota</taxon>
        <taxon>Planctomycetia</taxon>
        <taxon>Planctomycetales</taxon>
        <taxon>Planctomycetaceae</taxon>
        <taxon>Thalassoglobus</taxon>
    </lineage>
</organism>
<evidence type="ECO:0000313" key="2">
    <source>
        <dbReference type="Proteomes" id="UP000317243"/>
    </source>
</evidence>
<dbReference type="Proteomes" id="UP000317243">
    <property type="component" value="Unassembled WGS sequence"/>
</dbReference>
<keyword evidence="2" id="KW-1185">Reference proteome</keyword>
<proteinExistence type="predicted"/>
<evidence type="ECO:0000313" key="1">
    <source>
        <dbReference type="EMBL" id="TWT58129.1"/>
    </source>
</evidence>
<name>A0A5C5X659_9PLAN</name>
<reference evidence="1 2" key="1">
    <citation type="submission" date="2019-02" db="EMBL/GenBank/DDBJ databases">
        <title>Deep-cultivation of Planctomycetes and their phenomic and genomic characterization uncovers novel biology.</title>
        <authorList>
            <person name="Wiegand S."/>
            <person name="Jogler M."/>
            <person name="Boedeker C."/>
            <person name="Pinto D."/>
            <person name="Vollmers J."/>
            <person name="Rivas-Marin E."/>
            <person name="Kohn T."/>
            <person name="Peeters S.H."/>
            <person name="Heuer A."/>
            <person name="Rast P."/>
            <person name="Oberbeckmann S."/>
            <person name="Bunk B."/>
            <person name="Jeske O."/>
            <person name="Meyerdierks A."/>
            <person name="Storesund J.E."/>
            <person name="Kallscheuer N."/>
            <person name="Luecker S."/>
            <person name="Lage O.M."/>
            <person name="Pohl T."/>
            <person name="Merkel B.J."/>
            <person name="Hornburger P."/>
            <person name="Mueller R.-W."/>
            <person name="Bruemmer F."/>
            <person name="Labrenz M."/>
            <person name="Spormann A.M."/>
            <person name="Op Den Camp H."/>
            <person name="Overmann J."/>
            <person name="Amann R."/>
            <person name="Jetten M.S.M."/>
            <person name="Mascher T."/>
            <person name="Medema M.H."/>
            <person name="Devos D.P."/>
            <person name="Kaster A.-K."/>
            <person name="Ovreas L."/>
            <person name="Rohde M."/>
            <person name="Galperin M.Y."/>
            <person name="Jogler C."/>
        </authorList>
    </citation>
    <scope>NUCLEOTIDE SEQUENCE [LARGE SCALE GENOMIC DNA]</scope>
    <source>
        <strain evidence="1 2">KOR42</strain>
    </source>
</reference>
<protein>
    <submittedName>
        <fullName evidence="1">Uncharacterized protein</fullName>
    </submittedName>
</protein>
<sequence length="56" mass="6441">MHRSDNIVVNSLLNTVYNCPRKYQSLHMGLCCSVVLIARLTIQTVFECERVQQSID</sequence>
<accession>A0A5C5X659</accession>